<comment type="similarity">
    <text evidence="1">Belongs to the SCO1/2 family.</text>
</comment>
<dbReference type="RefSeq" id="WP_289366795.1">
    <property type="nucleotide sequence ID" value="NZ_JAUCBP010000013.1"/>
</dbReference>
<dbReference type="Gene3D" id="3.40.30.10">
    <property type="entry name" value="Glutaredoxin"/>
    <property type="match status" value="1"/>
</dbReference>
<dbReference type="PROSITE" id="PS51352">
    <property type="entry name" value="THIOREDOXIN_2"/>
    <property type="match status" value="1"/>
</dbReference>
<keyword evidence="3" id="KW-0472">Membrane</keyword>
<gene>
    <name evidence="5" type="ORF">QTP81_15695</name>
</gene>
<evidence type="ECO:0000256" key="3">
    <source>
        <dbReference type="SAM" id="Phobius"/>
    </source>
</evidence>
<proteinExistence type="inferred from homology"/>
<keyword evidence="2" id="KW-0186">Copper</keyword>
<dbReference type="PANTHER" id="PTHR12151">
    <property type="entry name" value="ELECTRON TRANSPORT PROTIN SCO1/SENC FAMILY MEMBER"/>
    <property type="match status" value="1"/>
</dbReference>
<evidence type="ECO:0000259" key="4">
    <source>
        <dbReference type="PROSITE" id="PS51352"/>
    </source>
</evidence>
<dbReference type="CDD" id="cd02968">
    <property type="entry name" value="SCO"/>
    <property type="match status" value="1"/>
</dbReference>
<dbReference type="EMBL" id="JAUCBP010000013">
    <property type="protein sequence ID" value="MDM7862047.1"/>
    <property type="molecule type" value="Genomic_DNA"/>
</dbReference>
<keyword evidence="3" id="KW-0812">Transmembrane</keyword>
<reference evidence="5 6" key="1">
    <citation type="submission" date="2023-06" db="EMBL/GenBank/DDBJ databases">
        <title>Alteromonas sp. ASW11-36 isolated from intertidal sand.</title>
        <authorList>
            <person name="Li Y."/>
        </authorList>
    </citation>
    <scope>NUCLEOTIDE SEQUENCE [LARGE SCALE GENOMIC DNA]</scope>
    <source>
        <strain evidence="5 6">ASW11-36</strain>
    </source>
</reference>
<organism evidence="5 6">
    <name type="scientific">Alteromonas arenosi</name>
    <dbReference type="NCBI Taxonomy" id="3055817"/>
    <lineage>
        <taxon>Bacteria</taxon>
        <taxon>Pseudomonadati</taxon>
        <taxon>Pseudomonadota</taxon>
        <taxon>Gammaproteobacteria</taxon>
        <taxon>Alteromonadales</taxon>
        <taxon>Alteromonadaceae</taxon>
        <taxon>Alteromonas/Salinimonas group</taxon>
        <taxon>Alteromonas</taxon>
    </lineage>
</organism>
<dbReference type="SUPFAM" id="SSF52833">
    <property type="entry name" value="Thioredoxin-like"/>
    <property type="match status" value="1"/>
</dbReference>
<accession>A0ABT7T0S9</accession>
<keyword evidence="3" id="KW-1133">Transmembrane helix</keyword>
<dbReference type="PANTHER" id="PTHR12151:SF25">
    <property type="entry name" value="LINALOOL DEHYDRATASE_ISOMERASE DOMAIN-CONTAINING PROTEIN"/>
    <property type="match status" value="1"/>
</dbReference>
<evidence type="ECO:0000256" key="1">
    <source>
        <dbReference type="ARBA" id="ARBA00010996"/>
    </source>
</evidence>
<evidence type="ECO:0000313" key="6">
    <source>
        <dbReference type="Proteomes" id="UP001234343"/>
    </source>
</evidence>
<sequence>MTQKKITGIVAFVALVVGIYVATIIAPPGVQTGSPDAEQQTFNTEYVQLFPQPRALTDFALIDHNNQPVDKSVFTGKWSLLFVGYTYCPDVCPTTMAAINSAYKDLVSATPAEPQVVFLSVDPKRDTIERLNEYMNFFNPAFIGMTGEHKELFPLVRSMGMMYAMTESTDTPDYLIDHSASIVVINPQAQVVGRFKPQHTPGQLAISDTDQIIADLPILMSQG</sequence>
<feature type="transmembrane region" description="Helical" evidence="3">
    <location>
        <begin position="7"/>
        <end position="26"/>
    </location>
</feature>
<dbReference type="InterPro" id="IPR036249">
    <property type="entry name" value="Thioredoxin-like_sf"/>
</dbReference>
<comment type="caution">
    <text evidence="5">The sequence shown here is derived from an EMBL/GenBank/DDBJ whole genome shotgun (WGS) entry which is preliminary data.</text>
</comment>
<evidence type="ECO:0000256" key="2">
    <source>
        <dbReference type="ARBA" id="ARBA00023008"/>
    </source>
</evidence>
<evidence type="ECO:0000313" key="5">
    <source>
        <dbReference type="EMBL" id="MDM7862047.1"/>
    </source>
</evidence>
<dbReference type="InterPro" id="IPR013766">
    <property type="entry name" value="Thioredoxin_domain"/>
</dbReference>
<name>A0ABT7T0S9_9ALTE</name>
<dbReference type="InterPro" id="IPR003782">
    <property type="entry name" value="SCO1/SenC"/>
</dbReference>
<dbReference type="Proteomes" id="UP001234343">
    <property type="component" value="Unassembled WGS sequence"/>
</dbReference>
<dbReference type="Pfam" id="PF02630">
    <property type="entry name" value="SCO1-SenC"/>
    <property type="match status" value="1"/>
</dbReference>
<keyword evidence="6" id="KW-1185">Reference proteome</keyword>
<protein>
    <submittedName>
        <fullName evidence="5">SCO family protein</fullName>
    </submittedName>
</protein>
<feature type="domain" description="Thioredoxin" evidence="4">
    <location>
        <begin position="50"/>
        <end position="214"/>
    </location>
</feature>